<dbReference type="CDD" id="cd04883">
    <property type="entry name" value="ACT_AcuB"/>
    <property type="match status" value="1"/>
</dbReference>
<dbReference type="PANTHER" id="PTHR43080:SF2">
    <property type="entry name" value="CBS DOMAIN-CONTAINING PROTEIN"/>
    <property type="match status" value="1"/>
</dbReference>
<feature type="domain" description="ACT" evidence="4">
    <location>
        <begin position="139"/>
        <end position="216"/>
    </location>
</feature>
<protein>
    <submittedName>
        <fullName evidence="5">Acetoin utilization protein AcuB</fullName>
    </submittedName>
</protein>
<dbReference type="InterPro" id="IPR045865">
    <property type="entry name" value="ACT-like_dom_sf"/>
</dbReference>
<organism evidence="5 6">
    <name type="scientific">Compostibacillus humi</name>
    <dbReference type="NCBI Taxonomy" id="1245525"/>
    <lineage>
        <taxon>Bacteria</taxon>
        <taxon>Bacillati</taxon>
        <taxon>Bacillota</taxon>
        <taxon>Bacilli</taxon>
        <taxon>Bacillales</taxon>
        <taxon>Bacillaceae</taxon>
        <taxon>Compostibacillus</taxon>
    </lineage>
</organism>
<dbReference type="InterPro" id="IPR002912">
    <property type="entry name" value="ACT_dom"/>
</dbReference>
<reference evidence="5" key="2">
    <citation type="submission" date="2020-09" db="EMBL/GenBank/DDBJ databases">
        <authorList>
            <person name="Sun Q."/>
            <person name="Zhou Y."/>
        </authorList>
    </citation>
    <scope>NUCLEOTIDE SEQUENCE</scope>
    <source>
        <strain evidence="5">CGMCC 1.12360</strain>
    </source>
</reference>
<dbReference type="InterPro" id="IPR046342">
    <property type="entry name" value="CBS_dom_sf"/>
</dbReference>
<dbReference type="InterPro" id="IPR051257">
    <property type="entry name" value="Diverse_CBS-Domain"/>
</dbReference>
<keyword evidence="1 2" id="KW-0129">CBS domain</keyword>
<proteinExistence type="predicted"/>
<dbReference type="SUPFAM" id="SSF55021">
    <property type="entry name" value="ACT-like"/>
    <property type="match status" value="1"/>
</dbReference>
<dbReference type="EMBL" id="BMEV01000049">
    <property type="protein sequence ID" value="GFZ82554.1"/>
    <property type="molecule type" value="Genomic_DNA"/>
</dbReference>
<evidence type="ECO:0000313" key="6">
    <source>
        <dbReference type="Proteomes" id="UP000602050"/>
    </source>
</evidence>
<feature type="domain" description="CBS" evidence="3">
    <location>
        <begin position="78"/>
        <end position="137"/>
    </location>
</feature>
<dbReference type="AlphaFoldDB" id="A0A8J2TMX0"/>
<dbReference type="RefSeq" id="WP_188392667.1">
    <property type="nucleotide sequence ID" value="NZ_BMEV01000049.1"/>
</dbReference>
<reference evidence="5" key="1">
    <citation type="journal article" date="2014" name="Int. J. Syst. Evol. Microbiol.">
        <title>Complete genome sequence of Corynebacterium casei LMG S-19264T (=DSM 44701T), isolated from a smear-ripened cheese.</title>
        <authorList>
            <consortium name="US DOE Joint Genome Institute (JGI-PGF)"/>
            <person name="Walter F."/>
            <person name="Albersmeier A."/>
            <person name="Kalinowski J."/>
            <person name="Ruckert C."/>
        </authorList>
    </citation>
    <scope>NUCLEOTIDE SEQUENCE</scope>
    <source>
        <strain evidence="5">CGMCC 1.12360</strain>
    </source>
</reference>
<feature type="domain" description="CBS" evidence="3">
    <location>
        <begin position="7"/>
        <end position="64"/>
    </location>
</feature>
<evidence type="ECO:0000259" key="4">
    <source>
        <dbReference type="PROSITE" id="PS51671"/>
    </source>
</evidence>
<accession>A0A8J2TMX0</accession>
<evidence type="ECO:0000256" key="1">
    <source>
        <dbReference type="ARBA" id="ARBA00023122"/>
    </source>
</evidence>
<gene>
    <name evidence="5" type="primary">acuB</name>
    <name evidence="5" type="ORF">GCM10010978_24150</name>
</gene>
<dbReference type="PROSITE" id="PS51671">
    <property type="entry name" value="ACT"/>
    <property type="match status" value="1"/>
</dbReference>
<dbReference type="Proteomes" id="UP000602050">
    <property type="component" value="Unassembled WGS sequence"/>
</dbReference>
<dbReference type="PANTHER" id="PTHR43080">
    <property type="entry name" value="CBS DOMAIN-CONTAINING PROTEIN CBSX3, MITOCHONDRIAL"/>
    <property type="match status" value="1"/>
</dbReference>
<dbReference type="Pfam" id="PF01842">
    <property type="entry name" value="ACT"/>
    <property type="match status" value="1"/>
</dbReference>
<dbReference type="InterPro" id="IPR000644">
    <property type="entry name" value="CBS_dom"/>
</dbReference>
<dbReference type="SMART" id="SM00116">
    <property type="entry name" value="CBS"/>
    <property type="match status" value="2"/>
</dbReference>
<dbReference type="SUPFAM" id="SSF54631">
    <property type="entry name" value="CBS-domain pair"/>
    <property type="match status" value="1"/>
</dbReference>
<dbReference type="PROSITE" id="PS51371">
    <property type="entry name" value="CBS"/>
    <property type="match status" value="2"/>
</dbReference>
<sequence>MLVEEIMKTDCITLPPNATIKEALHLLQEHRIRHIPIVDDHYRVIGIVSDRDVRDASPSILLKEPNEDDLLNEIHTIMSSPVLTVHPLDFVEEIAKVFYENEIACLPVVQHDRLVGIVTEKDMLYTLIQLTGTHVQSSLIEVKVPDIPGELPKVTSIISKRNLNIVSVLIYPYKNDPNYKIIVLRIRTMNPTPVIQDLRQAGYKLLWPNNIPEPKI</sequence>
<evidence type="ECO:0000259" key="3">
    <source>
        <dbReference type="PROSITE" id="PS51371"/>
    </source>
</evidence>
<dbReference type="Pfam" id="PF00571">
    <property type="entry name" value="CBS"/>
    <property type="match status" value="2"/>
</dbReference>
<dbReference type="CDD" id="cd04584">
    <property type="entry name" value="CBS_pair_AcuB_like"/>
    <property type="match status" value="1"/>
</dbReference>
<evidence type="ECO:0000256" key="2">
    <source>
        <dbReference type="PROSITE-ProRule" id="PRU00703"/>
    </source>
</evidence>
<comment type="caution">
    <text evidence="5">The sequence shown here is derived from an EMBL/GenBank/DDBJ whole genome shotgun (WGS) entry which is preliminary data.</text>
</comment>
<dbReference type="Gene3D" id="3.10.580.10">
    <property type="entry name" value="CBS-domain"/>
    <property type="match status" value="1"/>
</dbReference>
<name>A0A8J2TMX0_9BACI</name>
<keyword evidence="6" id="KW-1185">Reference proteome</keyword>
<evidence type="ECO:0000313" key="5">
    <source>
        <dbReference type="EMBL" id="GFZ82554.1"/>
    </source>
</evidence>